<evidence type="ECO:0000313" key="13">
    <source>
        <dbReference type="Proteomes" id="UP000315736"/>
    </source>
</evidence>
<comment type="subcellular location">
    <subcellularLocation>
        <location evidence="11">Cell membrane</location>
        <topology evidence="11">Multi-pass membrane protein</topology>
    </subcellularLocation>
    <subcellularLocation>
        <location evidence="2">Membrane</location>
        <topology evidence="2">Multi-pass membrane protein</topology>
    </subcellularLocation>
</comment>
<keyword evidence="10 11" id="KW-0472">Membrane</keyword>
<dbReference type="NCBIfam" id="NF004321">
    <property type="entry name" value="PRK05715.1-3"/>
    <property type="match status" value="1"/>
</dbReference>
<feature type="transmembrane region" description="Helical" evidence="11">
    <location>
        <begin position="36"/>
        <end position="60"/>
    </location>
</feature>
<protein>
    <recommendedName>
        <fullName evidence="11">NADH-quinone oxidoreductase subunit K</fullName>
        <ecNumber evidence="11">7.1.1.-</ecNumber>
    </recommendedName>
    <alternativeName>
        <fullName evidence="11">NADH dehydrogenase I subunit K</fullName>
    </alternativeName>
    <alternativeName>
        <fullName evidence="11">NDH-1 subunit K</fullName>
    </alternativeName>
</protein>
<organism evidence="12 13">
    <name type="scientific">Tepidimonas alkaliphilus</name>
    <dbReference type="NCBI Taxonomy" id="2588942"/>
    <lineage>
        <taxon>Bacteria</taxon>
        <taxon>Pseudomonadati</taxon>
        <taxon>Pseudomonadota</taxon>
        <taxon>Betaproteobacteria</taxon>
        <taxon>Burkholderiales</taxon>
        <taxon>Tepidimonas</taxon>
    </lineage>
</organism>
<keyword evidence="9 11" id="KW-0520">NAD</keyword>
<evidence type="ECO:0000256" key="4">
    <source>
        <dbReference type="ARBA" id="ARBA00022448"/>
    </source>
</evidence>
<keyword evidence="6 11" id="KW-0874">Quinone</keyword>
<dbReference type="GO" id="GO:0048038">
    <property type="term" value="F:quinone binding"/>
    <property type="evidence" value="ECO:0007669"/>
    <property type="project" value="UniProtKB-KW"/>
</dbReference>
<dbReference type="OrthoDB" id="9801357at2"/>
<dbReference type="GO" id="GO:0050136">
    <property type="term" value="F:NADH dehydrogenase (quinone) (non-electrogenic) activity"/>
    <property type="evidence" value="ECO:0007669"/>
    <property type="project" value="UniProtKB-UniRule"/>
</dbReference>
<comment type="caution">
    <text evidence="12">The sequence shown here is derived from an EMBL/GenBank/DDBJ whole genome shotgun (WGS) entry which is preliminary data.</text>
</comment>
<feature type="transmembrane region" description="Helical" evidence="11">
    <location>
        <begin position="6"/>
        <end position="29"/>
    </location>
</feature>
<dbReference type="GO" id="GO:0005886">
    <property type="term" value="C:plasma membrane"/>
    <property type="evidence" value="ECO:0007669"/>
    <property type="project" value="UniProtKB-SubCell"/>
</dbReference>
<dbReference type="InterPro" id="IPR039428">
    <property type="entry name" value="NUOK/Mnh_C1-like"/>
</dbReference>
<evidence type="ECO:0000256" key="6">
    <source>
        <dbReference type="ARBA" id="ARBA00022719"/>
    </source>
</evidence>
<proteinExistence type="inferred from homology"/>
<dbReference type="NCBIfam" id="NF004320">
    <property type="entry name" value="PRK05715.1-2"/>
    <property type="match status" value="1"/>
</dbReference>
<dbReference type="PANTHER" id="PTHR11434:SF21">
    <property type="entry name" value="NADH DEHYDROGENASE SUBUNIT 4L-RELATED"/>
    <property type="match status" value="1"/>
</dbReference>
<keyword evidence="8 11" id="KW-1133">Transmembrane helix</keyword>
<evidence type="ECO:0000256" key="5">
    <source>
        <dbReference type="ARBA" id="ARBA00022692"/>
    </source>
</evidence>
<sequence length="106" mass="11295">MSSLGALSVGHFLAVGALLFALSVVGIFLNRKNLIVLLMAIELMLLAVNLNFVAFAHYLGDLHGQVFVFFILTVAAAESAIGLAILVLLFRNQASIDVESLHSLKG</sequence>
<evidence type="ECO:0000256" key="8">
    <source>
        <dbReference type="ARBA" id="ARBA00022989"/>
    </source>
</evidence>
<evidence type="ECO:0000256" key="9">
    <source>
        <dbReference type="ARBA" id="ARBA00023027"/>
    </source>
</evidence>
<reference evidence="12 13" key="1">
    <citation type="submission" date="2019-07" db="EMBL/GenBank/DDBJ databases">
        <title>Tepidimonas alkaliphilus YIM 72238 draft genome.</title>
        <authorList>
            <person name="Da Costa M.S."/>
            <person name="Froufe H.J.C."/>
            <person name="Egas C."/>
            <person name="Albuquerque L."/>
        </authorList>
    </citation>
    <scope>NUCLEOTIDE SEQUENCE [LARGE SCALE GENOMIC DNA]</scope>
    <source>
        <strain evidence="12 13">YIM 72238</strain>
    </source>
</reference>
<keyword evidence="5 11" id="KW-0812">Transmembrane</keyword>
<dbReference type="HAMAP" id="MF_01456">
    <property type="entry name" value="NDH1_NuoK"/>
    <property type="match status" value="1"/>
</dbReference>
<comment type="catalytic activity">
    <reaction evidence="11">
        <text>a quinone + NADH + 5 H(+)(in) = a quinol + NAD(+) + 4 H(+)(out)</text>
        <dbReference type="Rhea" id="RHEA:57888"/>
        <dbReference type="ChEBI" id="CHEBI:15378"/>
        <dbReference type="ChEBI" id="CHEBI:24646"/>
        <dbReference type="ChEBI" id="CHEBI:57540"/>
        <dbReference type="ChEBI" id="CHEBI:57945"/>
        <dbReference type="ChEBI" id="CHEBI:132124"/>
    </reaction>
</comment>
<evidence type="ECO:0000313" key="12">
    <source>
        <dbReference type="EMBL" id="TSE21463.1"/>
    </source>
</evidence>
<dbReference type="GO" id="GO:0030964">
    <property type="term" value="C:NADH dehydrogenase complex"/>
    <property type="evidence" value="ECO:0007669"/>
    <property type="project" value="TreeGrafter"/>
</dbReference>
<comment type="subunit">
    <text evidence="11">NDH-1 is composed of 14 different subunits. Subunits NuoA, H, J, K, L, M, N constitute the membrane sector of the complex.</text>
</comment>
<keyword evidence="11" id="KW-0830">Ubiquinone</keyword>
<dbReference type="NCBIfam" id="NF004323">
    <property type="entry name" value="PRK05715.1-5"/>
    <property type="match status" value="1"/>
</dbReference>
<evidence type="ECO:0000256" key="7">
    <source>
        <dbReference type="ARBA" id="ARBA00022967"/>
    </source>
</evidence>
<dbReference type="AlphaFoldDB" id="A0A554WD08"/>
<feature type="transmembrane region" description="Helical" evidence="11">
    <location>
        <begin position="66"/>
        <end position="90"/>
    </location>
</feature>
<dbReference type="EMBL" id="VJNB01000001">
    <property type="protein sequence ID" value="TSE21463.1"/>
    <property type="molecule type" value="Genomic_DNA"/>
</dbReference>
<dbReference type="Gene3D" id="1.10.287.3510">
    <property type="match status" value="1"/>
</dbReference>
<dbReference type="EC" id="7.1.1.-" evidence="11"/>
<evidence type="ECO:0000256" key="3">
    <source>
        <dbReference type="ARBA" id="ARBA00010519"/>
    </source>
</evidence>
<dbReference type="InterPro" id="IPR001133">
    <property type="entry name" value="NADH_UbQ_OxRdtase_chain4L/K"/>
</dbReference>
<dbReference type="Pfam" id="PF00420">
    <property type="entry name" value="Oxidored_q2"/>
    <property type="match status" value="1"/>
</dbReference>
<name>A0A554WD08_9BURK</name>
<dbReference type="PANTHER" id="PTHR11434">
    <property type="entry name" value="NADH-UBIQUINONE OXIDOREDUCTASE SUBUNIT ND4L"/>
    <property type="match status" value="1"/>
</dbReference>
<evidence type="ECO:0000256" key="1">
    <source>
        <dbReference type="ARBA" id="ARBA00002378"/>
    </source>
</evidence>
<gene>
    <name evidence="11" type="primary">nuoK</name>
    <name evidence="12" type="ORF">Talka_00138</name>
</gene>
<comment type="similarity">
    <text evidence="3 11">Belongs to the complex I subunit 4L family.</text>
</comment>
<keyword evidence="13" id="KW-1185">Reference proteome</keyword>
<dbReference type="FunFam" id="1.10.287.3510:FF:000001">
    <property type="entry name" value="NADH-quinone oxidoreductase subunit K"/>
    <property type="match status" value="1"/>
</dbReference>
<evidence type="ECO:0000256" key="10">
    <source>
        <dbReference type="ARBA" id="ARBA00023136"/>
    </source>
</evidence>
<dbReference type="Proteomes" id="UP000315736">
    <property type="component" value="Unassembled WGS sequence"/>
</dbReference>
<keyword evidence="4 11" id="KW-0813">Transport</keyword>
<keyword evidence="11" id="KW-1003">Cell membrane</keyword>
<evidence type="ECO:0000256" key="11">
    <source>
        <dbReference type="HAMAP-Rule" id="MF_01456"/>
    </source>
</evidence>
<evidence type="ECO:0000256" key="2">
    <source>
        <dbReference type="ARBA" id="ARBA00004141"/>
    </source>
</evidence>
<comment type="function">
    <text evidence="1 11">NDH-1 shuttles electrons from NADH, via FMN and iron-sulfur (Fe-S) centers, to quinones in the respiratory chain. The immediate electron acceptor for the enzyme in this species is believed to be ubiquinone. Couples the redox reaction to proton translocation (for every two electrons transferred, four hydrogen ions are translocated across the cytoplasmic membrane), and thus conserves the redox energy in a proton gradient.</text>
</comment>
<accession>A0A554WD08</accession>
<dbReference type="RefSeq" id="WP_143889099.1">
    <property type="nucleotide sequence ID" value="NZ_VJNB01000001.1"/>
</dbReference>
<keyword evidence="12" id="KW-0560">Oxidoreductase</keyword>
<dbReference type="GO" id="GO:0042773">
    <property type="term" value="P:ATP synthesis coupled electron transport"/>
    <property type="evidence" value="ECO:0007669"/>
    <property type="project" value="InterPro"/>
</dbReference>
<keyword evidence="7 11" id="KW-1278">Translocase</keyword>